<dbReference type="Proteomes" id="UP000185860">
    <property type="component" value="Unassembled WGS sequence"/>
</dbReference>
<dbReference type="OrthoDB" id="536034at2"/>
<dbReference type="InterPro" id="IPR010328">
    <property type="entry name" value="DUF928"/>
</dbReference>
<dbReference type="Pfam" id="PF06051">
    <property type="entry name" value="DUF928"/>
    <property type="match status" value="1"/>
</dbReference>
<organism evidence="1 2">
    <name type="scientific">[Phormidium ambiguum] IAM M-71</name>
    <dbReference type="NCBI Taxonomy" id="454136"/>
    <lineage>
        <taxon>Bacteria</taxon>
        <taxon>Bacillati</taxon>
        <taxon>Cyanobacteriota</taxon>
        <taxon>Cyanophyceae</taxon>
        <taxon>Oscillatoriophycideae</taxon>
        <taxon>Aerosakkonematales</taxon>
        <taxon>Aerosakkonemataceae</taxon>
        <taxon>Floridanema</taxon>
    </lineage>
</organism>
<evidence type="ECO:0000313" key="2">
    <source>
        <dbReference type="Proteomes" id="UP000185860"/>
    </source>
</evidence>
<reference evidence="1 2" key="1">
    <citation type="submission" date="2016-11" db="EMBL/GenBank/DDBJ databases">
        <title>Draft Genome Sequences of Nine Cyanobacterial Strains from Diverse Habitats.</title>
        <authorList>
            <person name="Zhu T."/>
            <person name="Hou S."/>
            <person name="Lu X."/>
            <person name="Hess W.R."/>
        </authorList>
    </citation>
    <scope>NUCLEOTIDE SEQUENCE [LARGE SCALE GENOMIC DNA]</scope>
    <source>
        <strain evidence="1 2">IAM M-71</strain>
    </source>
</reference>
<evidence type="ECO:0008006" key="3">
    <source>
        <dbReference type="Google" id="ProtNLM"/>
    </source>
</evidence>
<dbReference type="STRING" id="454136.NIES2119_30150"/>
<comment type="caution">
    <text evidence="1">The sequence shown here is derived from an EMBL/GenBank/DDBJ whole genome shotgun (WGS) entry which is preliminary data.</text>
</comment>
<accession>A0A1U7I3V7</accession>
<evidence type="ECO:0000313" key="1">
    <source>
        <dbReference type="EMBL" id="OKH30838.1"/>
    </source>
</evidence>
<gene>
    <name evidence="1" type="ORF">NIES2119_30150</name>
</gene>
<proteinExistence type="predicted"/>
<dbReference type="RefSeq" id="WP_073597184.1">
    <property type="nucleotide sequence ID" value="NZ_MRCE01000058.1"/>
</dbReference>
<sequence length="259" mass="28719">MLNKQTFLIIISLFSLIIYPPQLIAQSTSDNSEIRFIPRRLNQVNPPAANRGSPPTNGGPGSRGDCLAKNLPLIRLVGFNDLEFTVSDRPTIWVYLPYTSAEATSGEFALQEGEVDIYRTSFTLPATPGVVSVTLPSTVKLLEIGKKYRWYFNINCSSEQTANQATTPAFVTGRIQKIALNSEVENQLKAAKTPLDRISIYAKNGIWYDTINELAFLRLQEPQNQEAANIWNQLLKSESVGLGEIANEKIIGNIKTNSQ</sequence>
<dbReference type="EMBL" id="MRCE01000058">
    <property type="protein sequence ID" value="OKH30838.1"/>
    <property type="molecule type" value="Genomic_DNA"/>
</dbReference>
<dbReference type="AlphaFoldDB" id="A0A1U7I3V7"/>
<name>A0A1U7I3V7_9CYAN</name>
<protein>
    <recommendedName>
        <fullName evidence="3">DUF928 domain-containing protein</fullName>
    </recommendedName>
</protein>